<keyword evidence="3" id="KW-0808">Transferase</keyword>
<evidence type="ECO:0000313" key="3">
    <source>
        <dbReference type="EMBL" id="NYE82955.1"/>
    </source>
</evidence>
<dbReference type="Proteomes" id="UP000542125">
    <property type="component" value="Unassembled WGS sequence"/>
</dbReference>
<gene>
    <name evidence="3" type="ORF">FHW18_002226</name>
</gene>
<dbReference type="InterPro" id="IPR000780">
    <property type="entry name" value="CheR_MeTrfase"/>
</dbReference>
<dbReference type="Pfam" id="PF01739">
    <property type="entry name" value="CheR"/>
    <property type="match status" value="1"/>
</dbReference>
<dbReference type="Gene3D" id="3.40.50.180">
    <property type="entry name" value="Methylesterase CheB, C-terminal domain"/>
    <property type="match status" value="1"/>
</dbReference>
<name>A0A7Y9ITR9_9BURK</name>
<evidence type="ECO:0000313" key="4">
    <source>
        <dbReference type="Proteomes" id="UP000542125"/>
    </source>
</evidence>
<dbReference type="SUPFAM" id="SSF47757">
    <property type="entry name" value="Chemotaxis receptor methyltransferase CheR, N-terminal domain"/>
    <property type="match status" value="1"/>
</dbReference>
<dbReference type="Pfam" id="PF13596">
    <property type="entry name" value="PAS_10"/>
    <property type="match status" value="1"/>
</dbReference>
<dbReference type="PANTHER" id="PTHR24422">
    <property type="entry name" value="CHEMOTAXIS PROTEIN METHYLTRANSFERASE"/>
    <property type="match status" value="1"/>
</dbReference>
<feature type="domain" description="CheR-type methyltransferase" evidence="2">
    <location>
        <begin position="243"/>
        <end position="468"/>
    </location>
</feature>
<accession>A0A7Y9ITR9</accession>
<dbReference type="GO" id="GO:0008757">
    <property type="term" value="F:S-adenosylmethionine-dependent methyltransferase activity"/>
    <property type="evidence" value="ECO:0007669"/>
    <property type="project" value="InterPro"/>
</dbReference>
<keyword evidence="3" id="KW-0489">Methyltransferase</keyword>
<comment type="caution">
    <text evidence="3">The sequence shown here is derived from an EMBL/GenBank/DDBJ whole genome shotgun (WGS) entry which is preliminary data.</text>
</comment>
<dbReference type="EMBL" id="JACBYR010000001">
    <property type="protein sequence ID" value="NYE82955.1"/>
    <property type="molecule type" value="Genomic_DNA"/>
</dbReference>
<dbReference type="SUPFAM" id="SSF53335">
    <property type="entry name" value="S-adenosyl-L-methionine-dependent methyltransferases"/>
    <property type="match status" value="1"/>
</dbReference>
<dbReference type="SUPFAM" id="SSF52738">
    <property type="entry name" value="Methylesterase CheB, C-terminal domain"/>
    <property type="match status" value="1"/>
</dbReference>
<dbReference type="AlphaFoldDB" id="A0A7Y9ITR9"/>
<sequence>MNHTTMPRRPTLPAADLLSSGVGRTVIAIAATAARVDALASFFRQVDPRTDAVFIVMLDAEADRTLDCLLALQQAADLPVQVLAERLKPRPGHLYIVPGNQTVDVIEGMVGTDAAPADTPFASVVDAGLIQLAHAYGERVFALSFMARQNVATQGWHSVRQVGGIVMAASDIAPCPEADICMPSDQLAARIRLIRQVSDAHAPPRGRHVLADPHTADSVVEAEAEEWAWRDVLTLLCHHARHDFRRYRRDALMPRVTRRLRIACVAGLPAYRDYLQGRPAEAHALLAELASGGPSLFDTRTSVLLDTETCQGLVDLASQRGDPVLRAWNVDCGRGEDSYAIGILLLDAVSQPGAAAAVQVFATESDASALVQARAGRYPASRIANMAGAVAERHFAVSNGDAVANRKLRGTIVFAAHDLLQDPPLSRLHLVAWRNRLSLLTHSIQRAMLRVLHYSLVPGGYLLLGENEGSDAMDEWFVSVDRQRGLYRARLTGADAQVPVPAGQGVTESAFKSSASGEIYRRALQRDALPSLIVGHEYELVHLCDRVGRFLTFSVGEPTRQLLAVIDPALRGALRAALHEATLSRQPVYSPQVSFRRGGRDLLVSIAAKPFTDSDNGADLILVLFDEAEVDPVADALPPEAPVRRIESHLHTVRTGLRRQGDPSQGAGQASLHAANEALQIINEELRTATEELKARESALQAANQELSTLVSELEQEMERAATERDHLRNLRHASESAVMFVDRQLSVRFYTPACRTVFDVAALEACGPLTDVVYGLNYPGLADDAATVMRTLRRQERQVSDRAGRWFTVLLSPYVTSSDRVTGVVVTLRNKAASPPIARPVAAGQPPLDMSASIASLMGMPTDVQPDR</sequence>
<dbReference type="PROSITE" id="PS50123">
    <property type="entry name" value="CHER"/>
    <property type="match status" value="1"/>
</dbReference>
<dbReference type="InterPro" id="IPR000673">
    <property type="entry name" value="Sig_transdc_resp-reg_Me-estase"/>
</dbReference>
<dbReference type="SMART" id="SM00138">
    <property type="entry name" value="MeTrc"/>
    <property type="match status" value="1"/>
</dbReference>
<organism evidence="3 4">
    <name type="scientific">Pigmentiphaga litoralis</name>
    <dbReference type="NCBI Taxonomy" id="516702"/>
    <lineage>
        <taxon>Bacteria</taxon>
        <taxon>Pseudomonadati</taxon>
        <taxon>Pseudomonadota</taxon>
        <taxon>Betaproteobacteria</taxon>
        <taxon>Burkholderiales</taxon>
        <taxon>Alcaligenaceae</taxon>
        <taxon>Pigmentiphaga</taxon>
    </lineage>
</organism>
<dbReference type="PRINTS" id="PR00996">
    <property type="entry name" value="CHERMTFRASE"/>
</dbReference>
<proteinExistence type="predicted"/>
<evidence type="ECO:0000259" key="2">
    <source>
        <dbReference type="PROSITE" id="PS50123"/>
    </source>
</evidence>
<dbReference type="GO" id="GO:0032259">
    <property type="term" value="P:methylation"/>
    <property type="evidence" value="ECO:0007669"/>
    <property type="project" value="UniProtKB-KW"/>
</dbReference>
<dbReference type="InterPro" id="IPR050903">
    <property type="entry name" value="Bact_Chemotaxis_MeTrfase"/>
</dbReference>
<dbReference type="Gene3D" id="3.30.450.20">
    <property type="entry name" value="PAS domain"/>
    <property type="match status" value="1"/>
</dbReference>
<keyword evidence="1" id="KW-0175">Coiled coil</keyword>
<reference evidence="3 4" key="1">
    <citation type="submission" date="2020-07" db="EMBL/GenBank/DDBJ databases">
        <title>Genomic Encyclopedia of Type Strains, Phase IV (KMG-V): Genome sequencing to study the core and pangenomes of soil and plant-associated prokaryotes.</title>
        <authorList>
            <person name="Whitman W."/>
        </authorList>
    </citation>
    <scope>NUCLEOTIDE SEQUENCE [LARGE SCALE GENOMIC DNA]</scope>
    <source>
        <strain evidence="3 4">SAS40</strain>
    </source>
</reference>
<feature type="coiled-coil region" evidence="1">
    <location>
        <begin position="672"/>
        <end position="731"/>
    </location>
</feature>
<dbReference type="PANTHER" id="PTHR24422:SF27">
    <property type="entry name" value="PROTEIN-GLUTAMATE O-METHYLTRANSFERASE"/>
    <property type="match status" value="1"/>
</dbReference>
<dbReference type="InterPro" id="IPR022642">
    <property type="entry name" value="CheR_C"/>
</dbReference>
<dbReference type="GO" id="GO:0006935">
    <property type="term" value="P:chemotaxis"/>
    <property type="evidence" value="ECO:0007669"/>
    <property type="project" value="InterPro"/>
</dbReference>
<dbReference type="InterPro" id="IPR029063">
    <property type="entry name" value="SAM-dependent_MTases_sf"/>
</dbReference>
<dbReference type="RefSeq" id="WP_179586242.1">
    <property type="nucleotide sequence ID" value="NZ_JACBYR010000001.1"/>
</dbReference>
<dbReference type="InterPro" id="IPR035909">
    <property type="entry name" value="CheB_C"/>
</dbReference>
<dbReference type="Pfam" id="PF01339">
    <property type="entry name" value="CheB_methylest"/>
    <property type="match status" value="1"/>
</dbReference>
<dbReference type="GO" id="GO:0000156">
    <property type="term" value="F:phosphorelay response regulator activity"/>
    <property type="evidence" value="ECO:0007669"/>
    <property type="project" value="InterPro"/>
</dbReference>
<protein>
    <submittedName>
        <fullName evidence="3">Chemotaxis methyl-accepting protein methylase</fullName>
    </submittedName>
</protein>
<keyword evidence="4" id="KW-1185">Reference proteome</keyword>
<dbReference type="Gene3D" id="3.40.50.150">
    <property type="entry name" value="Vaccinia Virus protein VP39"/>
    <property type="match status" value="1"/>
</dbReference>
<evidence type="ECO:0000256" key="1">
    <source>
        <dbReference type="SAM" id="Coils"/>
    </source>
</evidence>
<dbReference type="GO" id="GO:0008984">
    <property type="term" value="F:protein-glutamate methylesterase activity"/>
    <property type="evidence" value="ECO:0007669"/>
    <property type="project" value="InterPro"/>
</dbReference>
<dbReference type="GO" id="GO:0005737">
    <property type="term" value="C:cytoplasm"/>
    <property type="evidence" value="ECO:0007669"/>
    <property type="project" value="InterPro"/>
</dbReference>